<reference evidence="2" key="1">
    <citation type="journal article" date="2020" name="Nature">
        <title>Giant virus diversity and host interactions through global metagenomics.</title>
        <authorList>
            <person name="Schulz F."/>
            <person name="Roux S."/>
            <person name="Paez-Espino D."/>
            <person name="Jungbluth S."/>
            <person name="Walsh D.A."/>
            <person name="Denef V.J."/>
            <person name="McMahon K.D."/>
            <person name="Konstantinidis K.T."/>
            <person name="Eloe-Fadrosh E.A."/>
            <person name="Kyrpides N.C."/>
            <person name="Woyke T."/>
        </authorList>
    </citation>
    <scope>NUCLEOTIDE SEQUENCE</scope>
    <source>
        <strain evidence="2">GVMAG-S-3300011013-78</strain>
    </source>
</reference>
<organism evidence="2">
    <name type="scientific">viral metagenome</name>
    <dbReference type="NCBI Taxonomy" id="1070528"/>
    <lineage>
        <taxon>unclassified sequences</taxon>
        <taxon>metagenomes</taxon>
        <taxon>organismal metagenomes</taxon>
    </lineage>
</organism>
<keyword evidence="1" id="KW-1133">Transmembrane helix</keyword>
<evidence type="ECO:0000313" key="2">
    <source>
        <dbReference type="EMBL" id="QHU16440.1"/>
    </source>
</evidence>
<proteinExistence type="predicted"/>
<protein>
    <submittedName>
        <fullName evidence="2">Uncharacterized protein</fullName>
    </submittedName>
</protein>
<dbReference type="EMBL" id="MN740882">
    <property type="protein sequence ID" value="QHU16440.1"/>
    <property type="molecule type" value="Genomic_DNA"/>
</dbReference>
<feature type="transmembrane region" description="Helical" evidence="1">
    <location>
        <begin position="29"/>
        <end position="52"/>
    </location>
</feature>
<name>A0A6C0KID2_9ZZZZ</name>
<sequence>MYTPSLVEPGVKYFYNETLKNCNSLKSGYYNMFVNLSLFIVFVIIVSLFLYFKKQNKPSKKSLQNKELNNHIYILKKLQEANEKKLRQNNELITNLPQFNKDFNELHEKFYTQ</sequence>
<evidence type="ECO:0000256" key="1">
    <source>
        <dbReference type="SAM" id="Phobius"/>
    </source>
</evidence>
<keyword evidence="1" id="KW-0472">Membrane</keyword>
<dbReference type="AlphaFoldDB" id="A0A6C0KID2"/>
<keyword evidence="1" id="KW-0812">Transmembrane</keyword>
<accession>A0A6C0KID2</accession>